<evidence type="ECO:0000256" key="1">
    <source>
        <dbReference type="ARBA" id="ARBA00004141"/>
    </source>
</evidence>
<protein>
    <submittedName>
        <fullName evidence="7">MFS transporter</fullName>
    </submittedName>
</protein>
<dbReference type="InterPro" id="IPR005829">
    <property type="entry name" value="Sugar_transporter_CS"/>
</dbReference>
<dbReference type="PROSITE" id="PS00216">
    <property type="entry name" value="SUGAR_TRANSPORT_1"/>
    <property type="match status" value="1"/>
</dbReference>
<sequence>MPTPASSPRSEEAVTMVSWVSELNQNEKKTMAATFGGWTLDAFDVMLYSFVMSTLIATWGISKGEAGLLGSAALLSSCVGGVLAGYLADRFGRVRILQVTIVWFSFFTLLSAFTQNFDQLLIMRVLQGIGFGGEWACGAVLLSETIRAKYRGRALSVVQSGHAFGWGLAAILYWAVFSLVPEQWAWRVMFALGVLPAFFVLYVRKHVREPELFQRDAAKNDEQQVSRLAVFTQPGVLRYVFFGSLLTTGLQGAYYAMTTWLPTYLKQERGLSVFGTSGYTLVFIVGSILGVWAGGFIADRYGRKKAFALCAVLSIALTYSYMVLPISDTAMLWLGLPLGAVVAGGFGPFGAYLAELFPSRVRGTAQGLTYNAGRAVGALMPALIGFLSAKMALNVAIAVFTMGANVLLLLVLLFLPETRGMDLAARDKESERNARSS</sequence>
<dbReference type="AlphaFoldDB" id="A0A261VCU6"/>
<dbReference type="Pfam" id="PF07690">
    <property type="entry name" value="MFS_1"/>
    <property type="match status" value="1"/>
</dbReference>
<dbReference type="Proteomes" id="UP000216429">
    <property type="component" value="Unassembled WGS sequence"/>
</dbReference>
<name>A0A261VCU6_9BORD</name>
<dbReference type="InterPro" id="IPR020846">
    <property type="entry name" value="MFS_dom"/>
</dbReference>
<feature type="transmembrane region" description="Helical" evidence="5">
    <location>
        <begin position="330"/>
        <end position="356"/>
    </location>
</feature>
<feature type="transmembrane region" description="Helical" evidence="5">
    <location>
        <begin position="236"/>
        <end position="257"/>
    </location>
</feature>
<proteinExistence type="predicted"/>
<gene>
    <name evidence="7" type="ORF">CAL22_17810</name>
</gene>
<evidence type="ECO:0000256" key="3">
    <source>
        <dbReference type="ARBA" id="ARBA00022989"/>
    </source>
</evidence>
<keyword evidence="8" id="KW-1185">Reference proteome</keyword>
<dbReference type="InterPro" id="IPR036259">
    <property type="entry name" value="MFS_trans_sf"/>
</dbReference>
<evidence type="ECO:0000313" key="7">
    <source>
        <dbReference type="EMBL" id="OZI71657.1"/>
    </source>
</evidence>
<keyword evidence="4 5" id="KW-0472">Membrane</keyword>
<evidence type="ECO:0000256" key="4">
    <source>
        <dbReference type="ARBA" id="ARBA00023136"/>
    </source>
</evidence>
<feature type="transmembrane region" description="Helical" evidence="5">
    <location>
        <begin position="94"/>
        <end position="114"/>
    </location>
</feature>
<feature type="transmembrane region" description="Helical" evidence="5">
    <location>
        <begin position="120"/>
        <end position="142"/>
    </location>
</feature>
<feature type="transmembrane region" description="Helical" evidence="5">
    <location>
        <begin position="38"/>
        <end position="61"/>
    </location>
</feature>
<feature type="transmembrane region" description="Helical" evidence="5">
    <location>
        <begin position="67"/>
        <end position="87"/>
    </location>
</feature>
<keyword evidence="3 5" id="KW-1133">Transmembrane helix</keyword>
<feature type="transmembrane region" description="Helical" evidence="5">
    <location>
        <begin position="154"/>
        <end position="178"/>
    </location>
</feature>
<dbReference type="GO" id="GO:0046943">
    <property type="term" value="F:carboxylic acid transmembrane transporter activity"/>
    <property type="evidence" value="ECO:0007669"/>
    <property type="project" value="TreeGrafter"/>
</dbReference>
<dbReference type="RefSeq" id="WP_244193933.1">
    <property type="nucleotide sequence ID" value="NZ_NEVU01000003.1"/>
</dbReference>
<feature type="transmembrane region" description="Helical" evidence="5">
    <location>
        <begin position="184"/>
        <end position="203"/>
    </location>
</feature>
<evidence type="ECO:0000256" key="5">
    <source>
        <dbReference type="SAM" id="Phobius"/>
    </source>
</evidence>
<dbReference type="CDD" id="cd17371">
    <property type="entry name" value="MFS_MucK"/>
    <property type="match status" value="1"/>
</dbReference>
<dbReference type="EMBL" id="NEVU01000003">
    <property type="protein sequence ID" value="OZI71657.1"/>
    <property type="molecule type" value="Genomic_DNA"/>
</dbReference>
<dbReference type="PANTHER" id="PTHR23508:SF10">
    <property type="entry name" value="CARBOXYLIC ACID TRANSPORTER PROTEIN HOMOLOG"/>
    <property type="match status" value="1"/>
</dbReference>
<feature type="transmembrane region" description="Helical" evidence="5">
    <location>
        <begin position="368"/>
        <end position="389"/>
    </location>
</feature>
<comment type="subcellular location">
    <subcellularLocation>
        <location evidence="1">Membrane</location>
        <topology evidence="1">Multi-pass membrane protein</topology>
    </subcellularLocation>
</comment>
<feature type="transmembrane region" description="Helical" evidence="5">
    <location>
        <begin position="277"/>
        <end position="299"/>
    </location>
</feature>
<dbReference type="SUPFAM" id="SSF103473">
    <property type="entry name" value="MFS general substrate transporter"/>
    <property type="match status" value="1"/>
</dbReference>
<evidence type="ECO:0000313" key="8">
    <source>
        <dbReference type="Proteomes" id="UP000216429"/>
    </source>
</evidence>
<dbReference type="PROSITE" id="PS00217">
    <property type="entry name" value="SUGAR_TRANSPORT_2"/>
    <property type="match status" value="1"/>
</dbReference>
<dbReference type="Gene3D" id="1.20.1250.20">
    <property type="entry name" value="MFS general substrate transporter like domains"/>
    <property type="match status" value="2"/>
</dbReference>
<evidence type="ECO:0000256" key="2">
    <source>
        <dbReference type="ARBA" id="ARBA00022692"/>
    </source>
</evidence>
<evidence type="ECO:0000259" key="6">
    <source>
        <dbReference type="PROSITE" id="PS50850"/>
    </source>
</evidence>
<feature type="transmembrane region" description="Helical" evidence="5">
    <location>
        <begin position="306"/>
        <end position="324"/>
    </location>
</feature>
<accession>A0A261VCU6</accession>
<dbReference type="InterPro" id="IPR011701">
    <property type="entry name" value="MFS"/>
</dbReference>
<dbReference type="PANTHER" id="PTHR23508">
    <property type="entry name" value="CARBOXYLIC ACID TRANSPORTER PROTEIN HOMOLOG"/>
    <property type="match status" value="1"/>
</dbReference>
<reference evidence="8" key="1">
    <citation type="submission" date="2017-05" db="EMBL/GenBank/DDBJ databases">
        <title>Complete and WGS of Bordetella genogroups.</title>
        <authorList>
            <person name="Spilker T."/>
            <person name="Lipuma J."/>
        </authorList>
    </citation>
    <scope>NUCLEOTIDE SEQUENCE [LARGE SCALE GENOMIC DNA]</scope>
    <source>
        <strain evidence="8">AU6712</strain>
    </source>
</reference>
<comment type="caution">
    <text evidence="7">The sequence shown here is derived from an EMBL/GenBank/DDBJ whole genome shotgun (WGS) entry which is preliminary data.</text>
</comment>
<organism evidence="7 8">
    <name type="scientific">Bordetella genomosp. 12</name>
    <dbReference type="NCBI Taxonomy" id="463035"/>
    <lineage>
        <taxon>Bacteria</taxon>
        <taxon>Pseudomonadati</taxon>
        <taxon>Pseudomonadota</taxon>
        <taxon>Betaproteobacteria</taxon>
        <taxon>Burkholderiales</taxon>
        <taxon>Alcaligenaceae</taxon>
        <taxon>Bordetella</taxon>
    </lineage>
</organism>
<keyword evidence="2 5" id="KW-0812">Transmembrane</keyword>
<feature type="transmembrane region" description="Helical" evidence="5">
    <location>
        <begin position="395"/>
        <end position="415"/>
    </location>
</feature>
<feature type="domain" description="Major facilitator superfamily (MFS) profile" evidence="6">
    <location>
        <begin position="30"/>
        <end position="419"/>
    </location>
</feature>
<dbReference type="GO" id="GO:0005886">
    <property type="term" value="C:plasma membrane"/>
    <property type="evidence" value="ECO:0007669"/>
    <property type="project" value="TreeGrafter"/>
</dbReference>
<dbReference type="PROSITE" id="PS50850">
    <property type="entry name" value="MFS"/>
    <property type="match status" value="1"/>
</dbReference>